<keyword evidence="6 7" id="KW-0472">Membrane</keyword>
<comment type="similarity">
    <text evidence="2">Belongs to the peptide transporter carbon starvation (CstA) (TC 2.A.114) family.</text>
</comment>
<keyword evidence="3" id="KW-1003">Cell membrane</keyword>
<evidence type="ECO:0000256" key="2">
    <source>
        <dbReference type="ARBA" id="ARBA00007755"/>
    </source>
</evidence>
<dbReference type="GO" id="GO:0009267">
    <property type="term" value="P:cellular response to starvation"/>
    <property type="evidence" value="ECO:0007669"/>
    <property type="project" value="InterPro"/>
</dbReference>
<dbReference type="InterPro" id="IPR003706">
    <property type="entry name" value="CstA_N"/>
</dbReference>
<evidence type="ECO:0000256" key="1">
    <source>
        <dbReference type="ARBA" id="ARBA00004651"/>
    </source>
</evidence>
<evidence type="ECO:0000313" key="9">
    <source>
        <dbReference type="EMBL" id="MCW3786395.1"/>
    </source>
</evidence>
<feature type="transmembrane region" description="Helical" evidence="7">
    <location>
        <begin position="452"/>
        <end position="472"/>
    </location>
</feature>
<evidence type="ECO:0000256" key="5">
    <source>
        <dbReference type="ARBA" id="ARBA00022989"/>
    </source>
</evidence>
<comment type="subcellular location">
    <subcellularLocation>
        <location evidence="1">Cell membrane</location>
        <topology evidence="1">Multi-pass membrane protein</topology>
    </subcellularLocation>
</comment>
<keyword evidence="5 7" id="KW-1133">Transmembrane helix</keyword>
<feature type="transmembrane region" description="Helical" evidence="7">
    <location>
        <begin position="160"/>
        <end position="177"/>
    </location>
</feature>
<feature type="transmembrane region" description="Helical" evidence="7">
    <location>
        <begin position="326"/>
        <end position="347"/>
    </location>
</feature>
<keyword evidence="4 7" id="KW-0812">Transmembrane</keyword>
<evidence type="ECO:0000259" key="8">
    <source>
        <dbReference type="Pfam" id="PF02554"/>
    </source>
</evidence>
<feature type="transmembrane region" description="Helical" evidence="7">
    <location>
        <begin position="184"/>
        <end position="209"/>
    </location>
</feature>
<evidence type="ECO:0000256" key="6">
    <source>
        <dbReference type="ARBA" id="ARBA00023136"/>
    </source>
</evidence>
<evidence type="ECO:0000256" key="7">
    <source>
        <dbReference type="SAM" id="Phobius"/>
    </source>
</evidence>
<dbReference type="RefSeq" id="WP_301189959.1">
    <property type="nucleotide sequence ID" value="NZ_JAPDPJ010000013.1"/>
</dbReference>
<dbReference type="PANTHER" id="PTHR30252:SF4">
    <property type="entry name" value="CARBON STARVATION"/>
    <property type="match status" value="1"/>
</dbReference>
<name>A0AAE3M417_9BACT</name>
<feature type="transmembrane region" description="Helical" evidence="7">
    <location>
        <begin position="80"/>
        <end position="98"/>
    </location>
</feature>
<keyword evidence="10" id="KW-1185">Reference proteome</keyword>
<comment type="caution">
    <text evidence="9">The sequence shown here is derived from an EMBL/GenBank/DDBJ whole genome shotgun (WGS) entry which is preliminary data.</text>
</comment>
<dbReference type="Proteomes" id="UP001209229">
    <property type="component" value="Unassembled WGS sequence"/>
</dbReference>
<dbReference type="Pfam" id="PF02554">
    <property type="entry name" value="CstA"/>
    <property type="match status" value="2"/>
</dbReference>
<dbReference type="PANTHER" id="PTHR30252">
    <property type="entry name" value="INNER MEMBRANE PEPTIDE TRANSPORTER"/>
    <property type="match status" value="1"/>
</dbReference>
<dbReference type="AlphaFoldDB" id="A0AAE3M417"/>
<sequence>MITFIVSIALLVLGFVFYGRFIEKFFGADDSIKTPAVSQTDGVDFTPLPTWKVFTIQFLNIAGLGPVFGAILGAQYGQWAYVWIVVGCIFMGAVHDYFSGMLSLRNGGASVPELVGKYLGNGFRQLLRVFTLLLLIFVGVAFVSGPAGLLAYQTNGGFEIWVYIIFGYYLLATLLPINKIIGKIYPFFAVALLLMAVGIAAAMMINYWSGNFQMQELSLKGLKNLHQNPAQNILFPMMFIVISCGAISGFHSTQAPMMARCLKKESYGRYAFYGAMVAEGIVAIIWATAAMNYFGDANGLNEAMLPKAHNPAWVVNMISEHWMGKVGAIFVIVGVIVLPISTGDTAFRSARLTLADVFSYSQTSIKSRLIISIPLFIIGFVLTQLEFTTIWKFLGLSNQVLSVVMLWTVAMYLKKSGKNHWLLTIPAMFMTTVCASYLLVAPFANGGFGLDVKLGVSLGIIVAFIALGSFLYRTKIR</sequence>
<feature type="transmembrane region" description="Helical" evidence="7">
    <location>
        <begin position="393"/>
        <end position="413"/>
    </location>
</feature>
<feature type="domain" description="CstA N-terminal" evidence="8">
    <location>
        <begin position="3"/>
        <end position="206"/>
    </location>
</feature>
<protein>
    <submittedName>
        <fullName evidence="9">Carbon starvation protein A</fullName>
    </submittedName>
</protein>
<evidence type="ECO:0000313" key="10">
    <source>
        <dbReference type="Proteomes" id="UP001209229"/>
    </source>
</evidence>
<feature type="transmembrane region" description="Helical" evidence="7">
    <location>
        <begin position="420"/>
        <end position="440"/>
    </location>
</feature>
<reference evidence="9" key="1">
    <citation type="submission" date="2022-10" db="EMBL/GenBank/DDBJ databases">
        <authorList>
            <person name="Yu W.X."/>
        </authorList>
    </citation>
    <scope>NUCLEOTIDE SEQUENCE</scope>
    <source>
        <strain evidence="9">AAT</strain>
    </source>
</reference>
<feature type="transmembrane region" description="Helical" evidence="7">
    <location>
        <begin position="368"/>
        <end position="387"/>
    </location>
</feature>
<organism evidence="9 10">
    <name type="scientific">Plebeiibacterium sediminum</name>
    <dbReference type="NCBI Taxonomy" id="2992112"/>
    <lineage>
        <taxon>Bacteria</taxon>
        <taxon>Pseudomonadati</taxon>
        <taxon>Bacteroidota</taxon>
        <taxon>Bacteroidia</taxon>
        <taxon>Marinilabiliales</taxon>
        <taxon>Marinilabiliaceae</taxon>
        <taxon>Plebeiibacterium</taxon>
    </lineage>
</organism>
<evidence type="ECO:0000256" key="3">
    <source>
        <dbReference type="ARBA" id="ARBA00022475"/>
    </source>
</evidence>
<dbReference type="GO" id="GO:0005886">
    <property type="term" value="C:plasma membrane"/>
    <property type="evidence" value="ECO:0007669"/>
    <property type="project" value="UniProtKB-SubCell"/>
</dbReference>
<accession>A0AAE3M417</accession>
<gene>
    <name evidence="9" type="ORF">OM075_07945</name>
</gene>
<dbReference type="EMBL" id="JAPDPJ010000013">
    <property type="protein sequence ID" value="MCW3786395.1"/>
    <property type="molecule type" value="Genomic_DNA"/>
</dbReference>
<feature type="transmembrane region" description="Helical" evidence="7">
    <location>
        <begin position="126"/>
        <end position="148"/>
    </location>
</feature>
<feature type="transmembrane region" description="Helical" evidence="7">
    <location>
        <begin position="270"/>
        <end position="294"/>
    </location>
</feature>
<dbReference type="InterPro" id="IPR051605">
    <property type="entry name" value="CstA"/>
</dbReference>
<feature type="domain" description="CstA N-terminal" evidence="8">
    <location>
        <begin position="319"/>
        <end position="434"/>
    </location>
</feature>
<feature type="transmembrane region" description="Helical" evidence="7">
    <location>
        <begin position="229"/>
        <end position="250"/>
    </location>
</feature>
<evidence type="ECO:0000256" key="4">
    <source>
        <dbReference type="ARBA" id="ARBA00022692"/>
    </source>
</evidence>
<proteinExistence type="inferred from homology"/>